<comment type="similarity">
    <text evidence="1">Belongs to the 'GDXG' lipolytic enzyme family.</text>
</comment>
<protein>
    <recommendedName>
        <fullName evidence="2">Alpha/beta hydrolase fold-3 domain-containing protein</fullName>
    </recommendedName>
</protein>
<evidence type="ECO:0000256" key="1">
    <source>
        <dbReference type="ARBA" id="ARBA00010515"/>
    </source>
</evidence>
<dbReference type="Gene3D" id="3.40.50.1820">
    <property type="entry name" value="alpha/beta hydrolase"/>
    <property type="match status" value="1"/>
</dbReference>
<dbReference type="Proteomes" id="UP001632038">
    <property type="component" value="Unassembled WGS sequence"/>
</dbReference>
<dbReference type="InterPro" id="IPR050466">
    <property type="entry name" value="Carboxylest/Gibb_receptor"/>
</dbReference>
<dbReference type="InterPro" id="IPR013094">
    <property type="entry name" value="AB_hydrolase_3"/>
</dbReference>
<sequence>MSSSKLVLPWTTRFKLLIITWLRNTFYRSDGSFNRRIYNLINTKSPPRTTTLVSTSDVLIDSSRNLWFCLFVPTTTTPNKRLPFILYFPGGGFSTLGPDSTMYDDHCRLLSVKIPAIIASVNYRLAPENRHPSQYEDGFDALKFINLRNYDILPANVDLDKFFIAGDSAGANIAHHVTVRACRNPSEFDKLKIVGLLSLQPFFGGEERTESEMRLTSAPILNVESTDKMWRGFLPEGANRDHPAANVLKSTRLNDILFPKTLVIVGVYDPLVDWQRRYVEWIEECGKEVELIEYPNAFHGFFLFPEVVESNQMLIDDLREFVMKQQSTHPK</sequence>
<dbReference type="SUPFAM" id="SSF53474">
    <property type="entry name" value="alpha/beta-Hydrolases"/>
    <property type="match status" value="1"/>
</dbReference>
<proteinExistence type="inferred from homology"/>
<reference evidence="4" key="1">
    <citation type="journal article" date="2024" name="IScience">
        <title>Strigolactones Initiate the Formation of Haustorium-like Structures in Castilleja.</title>
        <authorList>
            <person name="Buerger M."/>
            <person name="Peterson D."/>
            <person name="Chory J."/>
        </authorList>
    </citation>
    <scope>NUCLEOTIDE SEQUENCE [LARGE SCALE GENOMIC DNA]</scope>
</reference>
<keyword evidence="4" id="KW-1185">Reference proteome</keyword>
<gene>
    <name evidence="3" type="ORF">CASFOL_001209</name>
</gene>
<evidence type="ECO:0000313" key="3">
    <source>
        <dbReference type="EMBL" id="KAL3655423.1"/>
    </source>
</evidence>
<organism evidence="3 4">
    <name type="scientific">Castilleja foliolosa</name>
    <dbReference type="NCBI Taxonomy" id="1961234"/>
    <lineage>
        <taxon>Eukaryota</taxon>
        <taxon>Viridiplantae</taxon>
        <taxon>Streptophyta</taxon>
        <taxon>Embryophyta</taxon>
        <taxon>Tracheophyta</taxon>
        <taxon>Spermatophyta</taxon>
        <taxon>Magnoliopsida</taxon>
        <taxon>eudicotyledons</taxon>
        <taxon>Gunneridae</taxon>
        <taxon>Pentapetalae</taxon>
        <taxon>asterids</taxon>
        <taxon>lamiids</taxon>
        <taxon>Lamiales</taxon>
        <taxon>Orobanchaceae</taxon>
        <taxon>Pedicularideae</taxon>
        <taxon>Castillejinae</taxon>
        <taxon>Castilleja</taxon>
    </lineage>
</organism>
<dbReference type="PANTHER" id="PTHR23024:SF24">
    <property type="entry name" value="ALPHA_BETA HYDROLASE FOLD-3 DOMAIN-CONTAINING PROTEIN"/>
    <property type="match status" value="1"/>
</dbReference>
<dbReference type="InterPro" id="IPR029058">
    <property type="entry name" value="AB_hydrolase_fold"/>
</dbReference>
<dbReference type="Pfam" id="PF07859">
    <property type="entry name" value="Abhydrolase_3"/>
    <property type="match status" value="1"/>
</dbReference>
<dbReference type="EMBL" id="JAVIJP010000002">
    <property type="protein sequence ID" value="KAL3655423.1"/>
    <property type="molecule type" value="Genomic_DNA"/>
</dbReference>
<name>A0ABD3ELX8_9LAMI</name>
<evidence type="ECO:0000259" key="2">
    <source>
        <dbReference type="Pfam" id="PF07859"/>
    </source>
</evidence>
<dbReference type="AlphaFoldDB" id="A0ABD3ELX8"/>
<feature type="domain" description="Alpha/beta hydrolase fold-3" evidence="2">
    <location>
        <begin position="85"/>
        <end position="302"/>
    </location>
</feature>
<comment type="caution">
    <text evidence="3">The sequence shown here is derived from an EMBL/GenBank/DDBJ whole genome shotgun (WGS) entry which is preliminary data.</text>
</comment>
<accession>A0ABD3ELX8</accession>
<evidence type="ECO:0000313" key="4">
    <source>
        <dbReference type="Proteomes" id="UP001632038"/>
    </source>
</evidence>
<dbReference type="PANTHER" id="PTHR23024">
    <property type="entry name" value="ARYLACETAMIDE DEACETYLASE"/>
    <property type="match status" value="1"/>
</dbReference>